<evidence type="ECO:0000259" key="4">
    <source>
        <dbReference type="Pfam" id="PF24361"/>
    </source>
</evidence>
<feature type="compositionally biased region" description="Basic and acidic residues" evidence="1">
    <location>
        <begin position="298"/>
        <end position="310"/>
    </location>
</feature>
<dbReference type="InterPro" id="IPR055939">
    <property type="entry name" value="DUF7517"/>
</dbReference>
<evidence type="ECO:0000313" key="5">
    <source>
        <dbReference type="Proteomes" id="UP000887569"/>
    </source>
</evidence>
<sequence>MDARLVYEQRCRLNDDSWINAEAEHASESEHEMVMIAGGERVSETSDSVSESSSLRSEHIEEFRTHERNFAILIASTLASVPEGCDLCRLRSLLMNDWNIDTNTLTTNFGFCDLSQLLSTPFMQGYIEEKALINESLVYAVKVTPEIEHITQTIADEKLTAEQLALKRKKQRLLEMRKPENQVIFIEGKRRILGILLELRAFEEAVPFSEVQSEYCKKYEVCLNAKEQTRLFRNKSALKNIRNAFYKEVEVITCNPLFVKLKTRNVELPNELSEEDRQRAAGVGDVEVPSFNEQCSEISHERTVSQDDRPMASSTTTTKEDMSTKSATQCIREPTMKWNVDEDSDSSTEDNEAKKRKKATQTAMEEAVGSGVRIPVRASHASGVHNTEWGGDSAKYTGDEESDDSSSTELNDNGKGRKKMAAPRRSRRNLIEKDKHVPPKSSDGMLLVRDGGADTNQGLLHGVISEGNSELKEHRRAARSKSSRRQTTTERSLKKSIEKSLADWRRSQGASTPVAADAREGCYKRDTSKEMREFITVDEKAIDRRGQIGCRWSEFRDYSENERSQVRDSLELLRTRARNVSSQARPRLQEGRAYKEDTGFHAITLSSGNAFVPVVEDASAFTGQLRSAEAVDYAYHSGGISEQRFASHDMYSPESAYDSNVIRTQQSIHSVDHVSQQGFVHASNTSDVFAPKFAHQCGAERDIIGGSRPFSSRQTSGHKSPLQSYPINYFQRCGKDYPKNSDVQQSSPNATPQFSSLSAFSEFENKVNVGTQTDVDWVEKVLDQLELMGSLANDSADQRSGSTARRVGGADSDIIKLADVITMIVERRSPRPVVMDELRNIVENIYGCRVNPIEDRKYRMTWRQLVTDYCSASVRIYSIPDPEVEVLMYRSHNGQK</sequence>
<feature type="region of interest" description="Disordered" evidence="1">
    <location>
        <begin position="297"/>
        <end position="518"/>
    </location>
</feature>
<dbReference type="InterPro" id="IPR055937">
    <property type="entry name" value="DUF7515"/>
</dbReference>
<feature type="compositionally biased region" description="Basic residues" evidence="1">
    <location>
        <begin position="474"/>
        <end position="484"/>
    </location>
</feature>
<organism evidence="5 7">
    <name type="scientific">Parascaris univalens</name>
    <name type="common">Nematode worm</name>
    <dbReference type="NCBI Taxonomy" id="6257"/>
    <lineage>
        <taxon>Eukaryota</taxon>
        <taxon>Metazoa</taxon>
        <taxon>Ecdysozoa</taxon>
        <taxon>Nematoda</taxon>
        <taxon>Chromadorea</taxon>
        <taxon>Rhabditida</taxon>
        <taxon>Spirurina</taxon>
        <taxon>Ascaridomorpha</taxon>
        <taxon>Ascaridoidea</taxon>
        <taxon>Ascarididae</taxon>
        <taxon>Parascaris</taxon>
    </lineage>
</organism>
<dbReference type="Pfam" id="PF24360">
    <property type="entry name" value="DUF7516"/>
    <property type="match status" value="1"/>
</dbReference>
<feature type="compositionally biased region" description="Basic residues" evidence="1">
    <location>
        <begin position="416"/>
        <end position="428"/>
    </location>
</feature>
<dbReference type="Pfam" id="PF24361">
    <property type="entry name" value="DUF7517"/>
    <property type="match status" value="1"/>
</dbReference>
<feature type="domain" description="DUF7516" evidence="3">
    <location>
        <begin position="186"/>
        <end position="267"/>
    </location>
</feature>
<dbReference type="WBParaSite" id="PgR039_g015_t06">
    <property type="protein sequence ID" value="PgR039_g015_t06"/>
    <property type="gene ID" value="PgR039_g015"/>
</dbReference>
<evidence type="ECO:0000313" key="6">
    <source>
        <dbReference type="WBParaSite" id="PgR039_g015_t06"/>
    </source>
</evidence>
<feature type="domain" description="DUF7515" evidence="2">
    <location>
        <begin position="66"/>
        <end position="148"/>
    </location>
</feature>
<evidence type="ECO:0000259" key="2">
    <source>
        <dbReference type="Pfam" id="PF24359"/>
    </source>
</evidence>
<feature type="compositionally biased region" description="Basic and acidic residues" evidence="1">
    <location>
        <begin position="487"/>
        <end position="506"/>
    </location>
</feature>
<dbReference type="AlphaFoldDB" id="A0A915BGC0"/>
<feature type="domain" description="DUF7517" evidence="4">
    <location>
        <begin position="762"/>
        <end position="883"/>
    </location>
</feature>
<protein>
    <submittedName>
        <fullName evidence="6 7">Uncharacterized protein</fullName>
    </submittedName>
</protein>
<reference evidence="6 7" key="1">
    <citation type="submission" date="2022-11" db="UniProtKB">
        <authorList>
            <consortium name="WormBaseParasite"/>
        </authorList>
    </citation>
    <scope>IDENTIFICATION</scope>
</reference>
<dbReference type="Proteomes" id="UP000887569">
    <property type="component" value="Unplaced"/>
</dbReference>
<evidence type="ECO:0000256" key="1">
    <source>
        <dbReference type="SAM" id="MobiDB-lite"/>
    </source>
</evidence>
<proteinExistence type="predicted"/>
<accession>A0A915BGC0</accession>
<dbReference type="WBParaSite" id="PgR039_g015_t09">
    <property type="protein sequence ID" value="PgR039_g015_t09"/>
    <property type="gene ID" value="PgR039_g015"/>
</dbReference>
<name>A0A915BGC0_PARUN</name>
<evidence type="ECO:0000259" key="3">
    <source>
        <dbReference type="Pfam" id="PF24360"/>
    </source>
</evidence>
<evidence type="ECO:0000313" key="7">
    <source>
        <dbReference type="WBParaSite" id="PgR039_g015_t09"/>
    </source>
</evidence>
<keyword evidence="5" id="KW-1185">Reference proteome</keyword>
<feature type="compositionally biased region" description="Acidic residues" evidence="1">
    <location>
        <begin position="341"/>
        <end position="350"/>
    </location>
</feature>
<dbReference type="Pfam" id="PF24359">
    <property type="entry name" value="DUF7515"/>
    <property type="match status" value="1"/>
</dbReference>
<dbReference type="InterPro" id="IPR055938">
    <property type="entry name" value="DUF7516"/>
</dbReference>